<evidence type="ECO:0000313" key="8">
    <source>
        <dbReference type="Proteomes" id="UP000276634"/>
    </source>
</evidence>
<evidence type="ECO:0000256" key="1">
    <source>
        <dbReference type="ARBA" id="ARBA00010371"/>
    </source>
</evidence>
<keyword evidence="3" id="KW-0560">Oxidoreductase</keyword>
<evidence type="ECO:0000256" key="3">
    <source>
        <dbReference type="ARBA" id="ARBA00023002"/>
    </source>
</evidence>
<dbReference type="SUPFAM" id="SSF51735">
    <property type="entry name" value="NAD(P)-binding Rossmann-fold domains"/>
    <property type="match status" value="1"/>
</dbReference>
<dbReference type="GO" id="GO:0003960">
    <property type="term" value="F:quinone reductase (NADPH) activity"/>
    <property type="evidence" value="ECO:0007669"/>
    <property type="project" value="UniProtKB-EC"/>
</dbReference>
<dbReference type="GO" id="GO:0035925">
    <property type="term" value="F:mRNA 3'-UTR AU-rich region binding"/>
    <property type="evidence" value="ECO:0007669"/>
    <property type="project" value="TreeGrafter"/>
</dbReference>
<dbReference type="EMBL" id="RJVI01000001">
    <property type="protein sequence ID" value="ROR34112.1"/>
    <property type="molecule type" value="Genomic_DNA"/>
</dbReference>
<dbReference type="PANTHER" id="PTHR48106">
    <property type="entry name" value="QUINONE OXIDOREDUCTASE PIG3-RELATED"/>
    <property type="match status" value="1"/>
</dbReference>
<dbReference type="Pfam" id="PF00107">
    <property type="entry name" value="ADH_zinc_N"/>
    <property type="match status" value="1"/>
</dbReference>
<dbReference type="GO" id="GO:0008270">
    <property type="term" value="F:zinc ion binding"/>
    <property type="evidence" value="ECO:0007669"/>
    <property type="project" value="InterPro"/>
</dbReference>
<proteinExistence type="inferred from homology"/>
<feature type="domain" description="Enoyl reductase (ER)" evidence="6">
    <location>
        <begin position="11"/>
        <end position="323"/>
    </location>
</feature>
<dbReference type="NCBIfam" id="NF008024">
    <property type="entry name" value="PRK10754.1"/>
    <property type="match status" value="1"/>
</dbReference>
<dbReference type="InterPro" id="IPR011032">
    <property type="entry name" value="GroES-like_sf"/>
</dbReference>
<reference evidence="7 8" key="1">
    <citation type="submission" date="2018-11" db="EMBL/GenBank/DDBJ databases">
        <title>Genomic Encyclopedia of Type Strains, Phase IV (KMG-IV): sequencing the most valuable type-strain genomes for metagenomic binning, comparative biology and taxonomic classification.</title>
        <authorList>
            <person name="Goeker M."/>
        </authorList>
    </citation>
    <scope>NUCLEOTIDE SEQUENCE [LARGE SCALE GENOMIC DNA]</scope>
    <source>
        <strain evidence="7 8">DSM 100275</strain>
    </source>
</reference>
<dbReference type="PANTHER" id="PTHR48106:SF13">
    <property type="entry name" value="QUINONE OXIDOREDUCTASE-RELATED"/>
    <property type="match status" value="1"/>
</dbReference>
<organism evidence="7 8">
    <name type="scientific">Inmirania thermothiophila</name>
    <dbReference type="NCBI Taxonomy" id="1750597"/>
    <lineage>
        <taxon>Bacteria</taxon>
        <taxon>Pseudomonadati</taxon>
        <taxon>Pseudomonadota</taxon>
        <taxon>Gammaproteobacteria</taxon>
        <taxon>Chromatiales</taxon>
        <taxon>Ectothiorhodospiraceae</taxon>
        <taxon>Inmirania</taxon>
    </lineage>
</organism>
<dbReference type="InterPro" id="IPR047618">
    <property type="entry name" value="QOR-like"/>
</dbReference>
<dbReference type="OrthoDB" id="9785812at2"/>
<dbReference type="InterPro" id="IPR036291">
    <property type="entry name" value="NAD(P)-bd_dom_sf"/>
</dbReference>
<dbReference type="AlphaFoldDB" id="A0A3N1Y931"/>
<dbReference type="CDD" id="cd05286">
    <property type="entry name" value="QOR2"/>
    <property type="match status" value="1"/>
</dbReference>
<protein>
    <recommendedName>
        <fullName evidence="4">NADPH:quinone reductase</fullName>
        <ecNumber evidence="4">1.6.5.5</ecNumber>
    </recommendedName>
</protein>
<dbReference type="Pfam" id="PF08240">
    <property type="entry name" value="ADH_N"/>
    <property type="match status" value="1"/>
</dbReference>
<sequence length="327" mass="35032">MAKAIRIHEHGGPEVLRLEEVEVGEPGPGEVRLRQTAVGLNFIDVYHRTGLYPLPALPAVLGMEGAGVVEAVGEGVTEVRPGDRVAYAGLPVGAYAEVRLIPAHRLVPLPDDIDDVQAAGVMLQGMTAQYLLRRTYRVQAGETILVHAAAGGVGLILCQWARHLGATVIGTVGSAEKAELARAHGCHHPVNYREEDFVARVRELTGGEGVPVVYDSVGRDTFMGSLDCLRPLGMMVSFGQASGPVPPLDIGVLAQKGSLYLTRPTLMTYTARREDLLASARELFEVVRSGAVRIEVRQTYPLAEAAQAHRDLEARRTTGSTVLIPGC</sequence>
<dbReference type="GO" id="GO:0005829">
    <property type="term" value="C:cytosol"/>
    <property type="evidence" value="ECO:0007669"/>
    <property type="project" value="TreeGrafter"/>
</dbReference>
<evidence type="ECO:0000256" key="5">
    <source>
        <dbReference type="ARBA" id="ARBA00048980"/>
    </source>
</evidence>
<dbReference type="Proteomes" id="UP000276634">
    <property type="component" value="Unassembled WGS sequence"/>
</dbReference>
<evidence type="ECO:0000256" key="4">
    <source>
        <dbReference type="ARBA" id="ARBA00038919"/>
    </source>
</evidence>
<dbReference type="PROSITE" id="PS01162">
    <property type="entry name" value="QOR_ZETA_CRYSTAL"/>
    <property type="match status" value="1"/>
</dbReference>
<dbReference type="InterPro" id="IPR002364">
    <property type="entry name" value="Quin_OxRdtase/zeta-crystal_CS"/>
</dbReference>
<dbReference type="EC" id="1.6.5.5" evidence="4"/>
<dbReference type="InterPro" id="IPR013154">
    <property type="entry name" value="ADH-like_N"/>
</dbReference>
<dbReference type="Gene3D" id="3.90.180.10">
    <property type="entry name" value="Medium-chain alcohol dehydrogenases, catalytic domain"/>
    <property type="match status" value="1"/>
</dbReference>
<comment type="similarity">
    <text evidence="1">Belongs to the zinc-containing alcohol dehydrogenase family. Quinone oxidoreductase subfamily.</text>
</comment>
<dbReference type="SUPFAM" id="SSF50129">
    <property type="entry name" value="GroES-like"/>
    <property type="match status" value="1"/>
</dbReference>
<evidence type="ECO:0000313" key="7">
    <source>
        <dbReference type="EMBL" id="ROR34112.1"/>
    </source>
</evidence>
<accession>A0A3N1Y931</accession>
<comment type="catalytic activity">
    <reaction evidence="5">
        <text>2 a quinone + NADPH + H(+) = 2 a 1,4-benzosemiquinone + NADP(+)</text>
        <dbReference type="Rhea" id="RHEA:14269"/>
        <dbReference type="ChEBI" id="CHEBI:15378"/>
        <dbReference type="ChEBI" id="CHEBI:57783"/>
        <dbReference type="ChEBI" id="CHEBI:58349"/>
        <dbReference type="ChEBI" id="CHEBI:132124"/>
        <dbReference type="ChEBI" id="CHEBI:134225"/>
        <dbReference type="EC" id="1.6.5.5"/>
    </reaction>
</comment>
<dbReference type="Gene3D" id="3.40.50.720">
    <property type="entry name" value="NAD(P)-binding Rossmann-like Domain"/>
    <property type="match status" value="1"/>
</dbReference>
<gene>
    <name evidence="7" type="ORF">EDC57_0007</name>
</gene>
<evidence type="ECO:0000256" key="2">
    <source>
        <dbReference type="ARBA" id="ARBA00022857"/>
    </source>
</evidence>
<dbReference type="InterPro" id="IPR020843">
    <property type="entry name" value="ER"/>
</dbReference>
<dbReference type="SMART" id="SM00829">
    <property type="entry name" value="PKS_ER"/>
    <property type="match status" value="1"/>
</dbReference>
<name>A0A3N1Y931_9GAMM</name>
<dbReference type="RefSeq" id="WP_123399014.1">
    <property type="nucleotide sequence ID" value="NZ_RJVI01000001.1"/>
</dbReference>
<keyword evidence="2" id="KW-0521">NADP</keyword>
<dbReference type="InterPro" id="IPR013149">
    <property type="entry name" value="ADH-like_C"/>
</dbReference>
<keyword evidence="8" id="KW-1185">Reference proteome</keyword>
<dbReference type="GO" id="GO:0070402">
    <property type="term" value="F:NADPH binding"/>
    <property type="evidence" value="ECO:0007669"/>
    <property type="project" value="TreeGrafter"/>
</dbReference>
<evidence type="ECO:0000259" key="6">
    <source>
        <dbReference type="SMART" id="SM00829"/>
    </source>
</evidence>
<dbReference type="FunFam" id="3.40.50.720:FF:000053">
    <property type="entry name" value="Quinone oxidoreductase 1"/>
    <property type="match status" value="1"/>
</dbReference>
<comment type="caution">
    <text evidence="7">The sequence shown here is derived from an EMBL/GenBank/DDBJ whole genome shotgun (WGS) entry which is preliminary data.</text>
</comment>